<evidence type="ECO:0000259" key="8">
    <source>
        <dbReference type="PROSITE" id="PS50850"/>
    </source>
</evidence>
<feature type="domain" description="Major facilitator superfamily (MFS) profile" evidence="8">
    <location>
        <begin position="120"/>
        <end position="304"/>
    </location>
</feature>
<keyword evidence="4 7" id="KW-0812">Transmembrane</keyword>
<keyword evidence="5 7" id="KW-1133">Transmembrane helix</keyword>
<dbReference type="InterPro" id="IPR036259">
    <property type="entry name" value="MFS_trans_sf"/>
</dbReference>
<feature type="transmembrane region" description="Helical" evidence="7">
    <location>
        <begin position="78"/>
        <end position="94"/>
    </location>
</feature>
<dbReference type="PROSITE" id="PS50850">
    <property type="entry name" value="MFS"/>
    <property type="match status" value="1"/>
</dbReference>
<dbReference type="PANTHER" id="PTHR23522:SF4">
    <property type="entry name" value="NUCLEOSIDE PERMEASE NUPG-RELATED"/>
    <property type="match status" value="1"/>
</dbReference>
<dbReference type="GO" id="GO:0015212">
    <property type="term" value="F:cytidine transmembrane transporter activity"/>
    <property type="evidence" value="ECO:0007669"/>
    <property type="project" value="TreeGrafter"/>
</dbReference>
<accession>A0AA46E0K6</accession>
<evidence type="ECO:0000256" key="2">
    <source>
        <dbReference type="ARBA" id="ARBA00022448"/>
    </source>
</evidence>
<dbReference type="PANTHER" id="PTHR23522">
    <property type="entry name" value="BLL5896 PROTEIN"/>
    <property type="match status" value="1"/>
</dbReference>
<feature type="transmembrane region" description="Helical" evidence="7">
    <location>
        <begin position="210"/>
        <end position="232"/>
    </location>
</feature>
<feature type="transmembrane region" description="Helical" evidence="7">
    <location>
        <begin position="144"/>
        <end position="165"/>
    </location>
</feature>
<dbReference type="InterPro" id="IPR020846">
    <property type="entry name" value="MFS_dom"/>
</dbReference>
<sequence>MTFSALTISSIPFTKSFIIIAVLYALYQFFTCGIFPLNDAAVLHSTHEFGKIRQWGSVGFATAAFISSILAQYLSNNIIFYITAFACFTALIFLKQIDIKSIHEETINLVLLKDLFKNKNYILFLIMAFFIGGTINANNTYFGLLYKNLGGTTSGIGFAFLLFALSEAPFLKNSDFIIKKFGVNKLLIFSGISFMLRWGIYSFIPSTKIILILFFLQGISIGTFLAGAAQYIKLHTKQSQTATAITIYFSLSLGIGSMLCIFLSGIIIDKINIFAAYKFYFLWSTIGFLVLIYLYYSLKKQNHR</sequence>
<keyword evidence="6 7" id="KW-0472">Membrane</keyword>
<feature type="transmembrane region" description="Helical" evidence="7">
    <location>
        <begin position="186"/>
        <end position="204"/>
    </location>
</feature>
<dbReference type="InterPro" id="IPR024989">
    <property type="entry name" value="MFS_assoc_dom"/>
</dbReference>
<keyword evidence="2" id="KW-0813">Transport</keyword>
<comment type="subcellular location">
    <subcellularLocation>
        <location evidence="1">Cell membrane</location>
        <topology evidence="1">Multi-pass membrane protein</topology>
    </subcellularLocation>
</comment>
<dbReference type="EMBL" id="SOBG01000001">
    <property type="protein sequence ID" value="TDT72541.1"/>
    <property type="molecule type" value="Genomic_DNA"/>
</dbReference>
<evidence type="ECO:0000256" key="4">
    <source>
        <dbReference type="ARBA" id="ARBA00022692"/>
    </source>
</evidence>
<dbReference type="GO" id="GO:0015213">
    <property type="term" value="F:uridine transmembrane transporter activity"/>
    <property type="evidence" value="ECO:0007669"/>
    <property type="project" value="TreeGrafter"/>
</dbReference>
<evidence type="ECO:0000313" key="9">
    <source>
        <dbReference type="EMBL" id="TDT72541.1"/>
    </source>
</evidence>
<dbReference type="Pfam" id="PF12832">
    <property type="entry name" value="MFS_1_like"/>
    <property type="match status" value="1"/>
</dbReference>
<name>A0AA46E0K6_9FUSO</name>
<feature type="transmembrane region" description="Helical" evidence="7">
    <location>
        <begin position="16"/>
        <end position="35"/>
    </location>
</feature>
<proteinExistence type="predicted"/>
<reference evidence="9 10" key="1">
    <citation type="submission" date="2019-03" db="EMBL/GenBank/DDBJ databases">
        <title>Genomic Encyclopedia of Type Strains, Phase IV (KMG-IV): sequencing the most valuable type-strain genomes for metagenomic binning, comparative biology and taxonomic classification.</title>
        <authorList>
            <person name="Goeker M."/>
        </authorList>
    </citation>
    <scope>NUCLEOTIDE SEQUENCE [LARGE SCALE GENOMIC DNA]</scope>
    <source>
        <strain evidence="9 10">DSM 100055</strain>
    </source>
</reference>
<organism evidence="9 10">
    <name type="scientific">Hypnocyclicus thermotrophus</name>
    <dbReference type="NCBI Taxonomy" id="1627895"/>
    <lineage>
        <taxon>Bacteria</taxon>
        <taxon>Fusobacteriati</taxon>
        <taxon>Fusobacteriota</taxon>
        <taxon>Fusobacteriia</taxon>
        <taxon>Fusobacteriales</taxon>
        <taxon>Fusobacteriaceae</taxon>
        <taxon>Hypnocyclicus</taxon>
    </lineage>
</organism>
<gene>
    <name evidence="9" type="ORF">EV215_0351</name>
</gene>
<dbReference type="Proteomes" id="UP000294678">
    <property type="component" value="Unassembled WGS sequence"/>
</dbReference>
<feature type="transmembrane region" description="Helical" evidence="7">
    <location>
        <begin position="280"/>
        <end position="298"/>
    </location>
</feature>
<dbReference type="SUPFAM" id="SSF103473">
    <property type="entry name" value="MFS general substrate transporter"/>
    <property type="match status" value="1"/>
</dbReference>
<evidence type="ECO:0000256" key="5">
    <source>
        <dbReference type="ARBA" id="ARBA00022989"/>
    </source>
</evidence>
<feature type="transmembrane region" description="Helical" evidence="7">
    <location>
        <begin position="121"/>
        <end position="138"/>
    </location>
</feature>
<comment type="caution">
    <text evidence="9">The sequence shown here is derived from an EMBL/GenBank/DDBJ whole genome shotgun (WGS) entry which is preliminary data.</text>
</comment>
<keyword evidence="3" id="KW-1003">Cell membrane</keyword>
<protein>
    <submittedName>
        <fullName evidence="9">PPP family 3-phenylpropionic acid transporter</fullName>
    </submittedName>
</protein>
<dbReference type="GO" id="GO:0005886">
    <property type="term" value="C:plasma membrane"/>
    <property type="evidence" value="ECO:0007669"/>
    <property type="project" value="UniProtKB-SubCell"/>
</dbReference>
<evidence type="ECO:0000256" key="6">
    <source>
        <dbReference type="ARBA" id="ARBA00023136"/>
    </source>
</evidence>
<evidence type="ECO:0000313" key="10">
    <source>
        <dbReference type="Proteomes" id="UP000294678"/>
    </source>
</evidence>
<evidence type="ECO:0000256" key="1">
    <source>
        <dbReference type="ARBA" id="ARBA00004651"/>
    </source>
</evidence>
<dbReference type="Gene3D" id="1.20.1250.20">
    <property type="entry name" value="MFS general substrate transporter like domains"/>
    <property type="match status" value="2"/>
</dbReference>
<evidence type="ECO:0000256" key="3">
    <source>
        <dbReference type="ARBA" id="ARBA00022475"/>
    </source>
</evidence>
<keyword evidence="10" id="KW-1185">Reference proteome</keyword>
<dbReference type="AlphaFoldDB" id="A0AA46E0K6"/>
<feature type="transmembrane region" description="Helical" evidence="7">
    <location>
        <begin position="244"/>
        <end position="268"/>
    </location>
</feature>
<evidence type="ECO:0000256" key="7">
    <source>
        <dbReference type="SAM" id="Phobius"/>
    </source>
</evidence>